<dbReference type="SUPFAM" id="SSF160631">
    <property type="entry name" value="SMI1/KNR4-like"/>
    <property type="match status" value="1"/>
</dbReference>
<accession>A0A6G6SJM9</accession>
<dbReference type="InterPro" id="IPR037883">
    <property type="entry name" value="Knr4/Smi1-like_sf"/>
</dbReference>
<dbReference type="EMBL" id="CP047344">
    <property type="protein sequence ID" value="QIF93880.1"/>
    <property type="molecule type" value="Genomic_DNA"/>
</dbReference>
<dbReference type="RefSeq" id="WP_164526219.1">
    <property type="nucleotide sequence ID" value="NZ_CP047344.1"/>
</dbReference>
<gene>
    <name evidence="2" type="ORF">GTH24_08250</name>
</gene>
<proteinExistence type="predicted"/>
<feature type="domain" description="Knr4/Smi1-like" evidence="1">
    <location>
        <begin position="11"/>
        <end position="153"/>
    </location>
</feature>
<dbReference type="Proteomes" id="UP000503287">
    <property type="component" value="Chromosome"/>
</dbReference>
<evidence type="ECO:0000313" key="3">
    <source>
        <dbReference type="Proteomes" id="UP000503287"/>
    </source>
</evidence>
<evidence type="ECO:0000313" key="2">
    <source>
        <dbReference type="EMBL" id="QIF93880.1"/>
    </source>
</evidence>
<dbReference type="AlphaFoldDB" id="A0A6G6SJM9"/>
<keyword evidence="3" id="KW-1185">Reference proteome</keyword>
<dbReference type="SMART" id="SM00860">
    <property type="entry name" value="SMI1_KNR4"/>
    <property type="match status" value="1"/>
</dbReference>
<sequence length="163" mass="19316">MNNNFNNCEKNISLFEIEQLENNFKYKFTNDFIEHYLQFNGGIPLKSWYYINDDIEPLEIAKFKSIKHYNLILDSSTSLIDNCYYYMIEKKVIPQNIIPFAIDWGGNFFCINQDDNSVLFYAVDLFNDELTLEENYKNAQLYLAPSFDIFINNLMSEDEIDAL</sequence>
<dbReference type="InterPro" id="IPR018958">
    <property type="entry name" value="Knr4/Smi1-like_dom"/>
</dbReference>
<protein>
    <submittedName>
        <fullName evidence="2">SMI1/KNR4 family protein</fullName>
    </submittedName>
</protein>
<reference evidence="2 3" key="1">
    <citation type="submission" date="2020-01" db="EMBL/GenBank/DDBJ databases">
        <title>The genomic epidemiology of tigecycline resistance gene tet(X) variants in a swine farm in China.</title>
        <authorList>
            <person name="Peng K."/>
            <person name="Li R."/>
        </authorList>
    </citation>
    <scope>NUCLEOTIDE SEQUENCE [LARGE SCALE GENOMIC DNA]</scope>
    <source>
        <strain evidence="2 3">ZN3</strain>
    </source>
</reference>
<dbReference type="Pfam" id="PF09346">
    <property type="entry name" value="SMI1_KNR4"/>
    <property type="match status" value="1"/>
</dbReference>
<organism evidence="2 3">
    <name type="scientific">Proteus vulgaris</name>
    <dbReference type="NCBI Taxonomy" id="585"/>
    <lineage>
        <taxon>Bacteria</taxon>
        <taxon>Pseudomonadati</taxon>
        <taxon>Pseudomonadota</taxon>
        <taxon>Gammaproteobacteria</taxon>
        <taxon>Enterobacterales</taxon>
        <taxon>Morganellaceae</taxon>
        <taxon>Proteus</taxon>
    </lineage>
</organism>
<dbReference type="Gene3D" id="3.40.1580.10">
    <property type="entry name" value="SMI1/KNR4-like"/>
    <property type="match status" value="1"/>
</dbReference>
<name>A0A6G6SJM9_PROVU</name>
<evidence type="ECO:0000259" key="1">
    <source>
        <dbReference type="SMART" id="SM00860"/>
    </source>
</evidence>